<organism evidence="3 4">
    <name type="scientific">Ramazzottius varieornatus</name>
    <name type="common">Water bear</name>
    <name type="synonym">Tardigrade</name>
    <dbReference type="NCBI Taxonomy" id="947166"/>
    <lineage>
        <taxon>Eukaryota</taxon>
        <taxon>Metazoa</taxon>
        <taxon>Ecdysozoa</taxon>
        <taxon>Tardigrada</taxon>
        <taxon>Eutardigrada</taxon>
        <taxon>Parachela</taxon>
        <taxon>Hypsibioidea</taxon>
        <taxon>Ramazzottiidae</taxon>
        <taxon>Ramazzottius</taxon>
    </lineage>
</organism>
<evidence type="ECO:0000256" key="1">
    <source>
        <dbReference type="ARBA" id="ARBA00008738"/>
    </source>
</evidence>
<evidence type="ECO:0000256" key="2">
    <source>
        <dbReference type="SAM" id="MobiDB-lite"/>
    </source>
</evidence>
<feature type="region of interest" description="Disordered" evidence="2">
    <location>
        <begin position="1"/>
        <end position="33"/>
    </location>
</feature>
<comment type="similarity">
    <text evidence="1">Belongs to the FAM154 family.</text>
</comment>
<sequence>MTTEIKTHHVHEEVHSANDGQRKDPGVFGKNEYKKPTIKFQGKSTYQASFFEKPLENNRQGRPQYKYVLPEEKLQQSSTYEADFPPHEVERVPAIRPKQEYIPPHDFSEMESSCNAAYTQKPIDVERKGRQFKAFAPPTDKMQGVSTNKSDFPAYDRVQKAKPNIPQSEQLPLKGHMEGESVTRSQFTPKPMTMDRRQAPFKHYSRPVERMDGQSSYKEDFVKQEVSKPAAIRHVEEFHMPHDHPTVLRSEAHEQFDEKCLEVERKHRPHMVYHLPEDKMAQSSTYSDQFGAKDGKKAAPFLPHQEYQPPHDFNEMQTEQQAKYTVKPIEVGRKGAPLRPYAVPTIKMDTDTEYHSGFNATRTAMEASPAQKVLPRANSWFKMEKDDSEVLHTGTEYRHEYRPNDAEQLKAVHREMNTYVDHGVYERPHSKAIRRKDTDWTYMMSAQPSSSSLDEKLSRSTL</sequence>
<dbReference type="EMBL" id="BDGG01000001">
    <property type="protein sequence ID" value="GAU91047.1"/>
    <property type="molecule type" value="Genomic_DNA"/>
</dbReference>
<evidence type="ECO:0000313" key="3">
    <source>
        <dbReference type="EMBL" id="GAU91047.1"/>
    </source>
</evidence>
<dbReference type="PANTHER" id="PTHR31516">
    <property type="entry name" value="STABILIZER OF AXONEMAL MICROTUBULES 2"/>
    <property type="match status" value="1"/>
</dbReference>
<dbReference type="InterPro" id="IPR033336">
    <property type="entry name" value="SAXO1/2"/>
</dbReference>
<gene>
    <name evidence="3" type="primary">RvY_03376-1</name>
    <name evidence="3" type="synonym">RvY_03376.1</name>
    <name evidence="3" type="ORF">RvY_03376</name>
</gene>
<dbReference type="GO" id="GO:0005856">
    <property type="term" value="C:cytoskeleton"/>
    <property type="evidence" value="ECO:0007669"/>
    <property type="project" value="TreeGrafter"/>
</dbReference>
<name>A0A1D1UUW5_RAMVA</name>
<reference evidence="3 4" key="1">
    <citation type="journal article" date="2016" name="Nat. Commun.">
        <title>Extremotolerant tardigrade genome and improved radiotolerance of human cultured cells by tardigrade-unique protein.</title>
        <authorList>
            <person name="Hashimoto T."/>
            <person name="Horikawa D.D."/>
            <person name="Saito Y."/>
            <person name="Kuwahara H."/>
            <person name="Kozuka-Hata H."/>
            <person name="Shin-I T."/>
            <person name="Minakuchi Y."/>
            <person name="Ohishi K."/>
            <person name="Motoyama A."/>
            <person name="Aizu T."/>
            <person name="Enomoto A."/>
            <person name="Kondo K."/>
            <person name="Tanaka S."/>
            <person name="Hara Y."/>
            <person name="Koshikawa S."/>
            <person name="Sagara H."/>
            <person name="Miura T."/>
            <person name="Yokobori S."/>
            <person name="Miyagawa K."/>
            <person name="Suzuki Y."/>
            <person name="Kubo T."/>
            <person name="Oyama M."/>
            <person name="Kohara Y."/>
            <person name="Fujiyama A."/>
            <person name="Arakawa K."/>
            <person name="Katayama T."/>
            <person name="Toyoda A."/>
            <person name="Kunieda T."/>
        </authorList>
    </citation>
    <scope>NUCLEOTIDE SEQUENCE [LARGE SCALE GENOMIC DNA]</scope>
    <source>
        <strain evidence="3 4">YOKOZUNA-1</strain>
    </source>
</reference>
<comment type="caution">
    <text evidence="3">The sequence shown here is derived from an EMBL/GenBank/DDBJ whole genome shotgun (WGS) entry which is preliminary data.</text>
</comment>
<dbReference type="GO" id="GO:0008017">
    <property type="term" value="F:microtubule binding"/>
    <property type="evidence" value="ECO:0007669"/>
    <property type="project" value="InterPro"/>
</dbReference>
<dbReference type="PANTHER" id="PTHR31516:SF17">
    <property type="entry name" value="STABILIZER OF AXONEMAL MICROTUBULES 2"/>
    <property type="match status" value="1"/>
</dbReference>
<proteinExistence type="inferred from homology"/>
<accession>A0A1D1UUW5</accession>
<dbReference type="AlphaFoldDB" id="A0A1D1UUW5"/>
<dbReference type="Proteomes" id="UP000186922">
    <property type="component" value="Unassembled WGS sequence"/>
</dbReference>
<evidence type="ECO:0000313" key="4">
    <source>
        <dbReference type="Proteomes" id="UP000186922"/>
    </source>
</evidence>
<keyword evidence="4" id="KW-1185">Reference proteome</keyword>
<dbReference type="OrthoDB" id="365640at2759"/>
<protein>
    <submittedName>
        <fullName evidence="3">Uncharacterized protein</fullName>
    </submittedName>
</protein>